<feature type="binding site" evidence="5">
    <location>
        <position position="144"/>
    </location>
    <ligand>
        <name>Zn(2+)</name>
        <dbReference type="ChEBI" id="CHEBI:29105"/>
        <note>structural</note>
    </ligand>
</feature>
<comment type="caution">
    <text evidence="5">Lacks conserved residue(s) required for the propagation of feature annotation.</text>
</comment>
<dbReference type="InterPro" id="IPR007862">
    <property type="entry name" value="Adenylate_kinase_lid-dom"/>
</dbReference>
<feature type="binding site" evidence="5">
    <location>
        <position position="147"/>
    </location>
    <ligand>
        <name>Zn(2+)</name>
        <dbReference type="ChEBI" id="CHEBI:29105"/>
        <note>structural</note>
    </ligand>
</feature>
<evidence type="ECO:0000256" key="7">
    <source>
        <dbReference type="RuleBase" id="RU003331"/>
    </source>
</evidence>
<dbReference type="NCBIfam" id="NF001381">
    <property type="entry name" value="PRK00279.1-3"/>
    <property type="match status" value="1"/>
</dbReference>
<feature type="binding site" evidence="5">
    <location>
        <position position="174"/>
    </location>
    <ligand>
        <name>AMP</name>
        <dbReference type="ChEBI" id="CHEBI:456215"/>
    </ligand>
</feature>
<keyword evidence="5" id="KW-0963">Cytoplasm</keyword>
<reference evidence="9 10" key="1">
    <citation type="submission" date="2020-01" db="EMBL/GenBank/DDBJ databases">
        <title>Draft genome sequence of Cand. Neptunochlamydia vexilliferae K9.</title>
        <authorList>
            <person name="Schulz F."/>
            <person name="Koestlbacher S."/>
            <person name="Wascher F."/>
            <person name="Pizzetti I."/>
            <person name="Horn M."/>
        </authorList>
    </citation>
    <scope>NUCLEOTIDE SEQUENCE [LARGE SCALE GENOMIC DNA]</scope>
    <source>
        <strain evidence="9 10">K9</strain>
    </source>
</reference>
<dbReference type="EC" id="2.7.4.3" evidence="5 7"/>
<feature type="binding site" evidence="5">
    <location>
        <position position="52"/>
    </location>
    <ligand>
        <name>AMP</name>
        <dbReference type="ChEBI" id="CHEBI:456215"/>
    </ligand>
</feature>
<feature type="binding site" evidence="5">
    <location>
        <position position="164"/>
    </location>
    <ligand>
        <name>Zn(2+)</name>
        <dbReference type="ChEBI" id="CHEBI:29105"/>
        <note>structural</note>
    </ligand>
</feature>
<keyword evidence="4 5" id="KW-0418">Kinase</keyword>
<evidence type="ECO:0000256" key="1">
    <source>
        <dbReference type="ARBA" id="ARBA00022679"/>
    </source>
</evidence>
<comment type="domain">
    <text evidence="5">Consists of three domains, a large central CORE domain and two small peripheral domains, NMPbind and LID, which undergo movements during catalysis. The LID domain closes over the site of phosphoryl transfer upon ATP binding. Assembling and dissambling the active center during each catalytic cycle provides an effective means to prevent ATP hydrolysis. Some bacteria have evolved a zinc-coordinating structure that stabilizes the LID domain.</text>
</comment>
<feature type="binding site" evidence="5">
    <location>
        <position position="167"/>
    </location>
    <ligand>
        <name>Zn(2+)</name>
        <dbReference type="ChEBI" id="CHEBI:29105"/>
        <note>structural</note>
    </ligand>
</feature>
<feature type="binding site" evidence="5">
    <location>
        <position position="108"/>
    </location>
    <ligand>
        <name>AMP</name>
        <dbReference type="ChEBI" id="CHEBI:456215"/>
    </ligand>
</feature>
<name>A0ABS0AZL8_9BACT</name>
<dbReference type="CDD" id="cd01428">
    <property type="entry name" value="ADK"/>
    <property type="match status" value="1"/>
</dbReference>
<feature type="binding site" evidence="5">
    <location>
        <position position="185"/>
    </location>
    <ligand>
        <name>AMP</name>
        <dbReference type="ChEBI" id="CHEBI:456215"/>
    </ligand>
</feature>
<dbReference type="Gene3D" id="3.40.50.300">
    <property type="entry name" value="P-loop containing nucleotide triphosphate hydrolases"/>
    <property type="match status" value="1"/>
</dbReference>
<dbReference type="EMBL" id="JAAEJV010000028">
    <property type="protein sequence ID" value="MBF5059569.1"/>
    <property type="molecule type" value="Genomic_DNA"/>
</dbReference>
<keyword evidence="3 5" id="KW-0547">Nucleotide-binding</keyword>
<dbReference type="InterPro" id="IPR027417">
    <property type="entry name" value="P-loop_NTPase"/>
</dbReference>
<dbReference type="InterPro" id="IPR000850">
    <property type="entry name" value="Adenylat/UMP-CMP_kin"/>
</dbReference>
<dbReference type="NCBIfam" id="NF011100">
    <property type="entry name" value="PRK14527.1"/>
    <property type="match status" value="1"/>
</dbReference>
<feature type="binding site" evidence="5">
    <location>
        <position position="213"/>
    </location>
    <ligand>
        <name>ATP</name>
        <dbReference type="ChEBI" id="CHEBI:30616"/>
    </ligand>
</feature>
<comment type="pathway">
    <text evidence="5">Purine metabolism; AMP biosynthesis via salvage pathway; AMP from ADP: step 1/1.</text>
</comment>
<evidence type="ECO:0000256" key="3">
    <source>
        <dbReference type="ARBA" id="ARBA00022741"/>
    </source>
</evidence>
<keyword evidence="5 7" id="KW-0067">ATP-binding</keyword>
<evidence type="ECO:0000313" key="9">
    <source>
        <dbReference type="EMBL" id="MBF5059569.1"/>
    </source>
</evidence>
<dbReference type="HAMAP" id="MF_00235">
    <property type="entry name" value="Adenylate_kinase_Adk"/>
    <property type="match status" value="1"/>
</dbReference>
<feature type="domain" description="Adenylate kinase active site lid" evidence="8">
    <location>
        <begin position="141"/>
        <end position="176"/>
    </location>
</feature>
<comment type="function">
    <text evidence="5">Catalyzes the reversible transfer of the terminal phosphate group between ATP and AMP. Plays an important role in cellular energy homeostasis and in adenine nucleotide metabolism.</text>
</comment>
<feature type="binding site" evidence="5">
    <location>
        <begin position="26"/>
        <end position="31"/>
    </location>
    <ligand>
        <name>ATP</name>
        <dbReference type="ChEBI" id="CHEBI:30616"/>
    </ligand>
</feature>
<dbReference type="Pfam" id="PF00406">
    <property type="entry name" value="ADK"/>
    <property type="match status" value="1"/>
</dbReference>
<organism evidence="9 10">
    <name type="scientific">Candidatus Neptunichlamydia vexilliferae</name>
    <dbReference type="NCBI Taxonomy" id="1651774"/>
    <lineage>
        <taxon>Bacteria</taxon>
        <taxon>Pseudomonadati</taxon>
        <taxon>Chlamydiota</taxon>
        <taxon>Chlamydiia</taxon>
        <taxon>Parachlamydiales</taxon>
        <taxon>Simkaniaceae</taxon>
        <taxon>Candidatus Neptunichlamydia</taxon>
    </lineage>
</organism>
<dbReference type="NCBIfam" id="NF001380">
    <property type="entry name" value="PRK00279.1-2"/>
    <property type="match status" value="1"/>
</dbReference>
<dbReference type="PROSITE" id="PS00113">
    <property type="entry name" value="ADENYLATE_KINASE"/>
    <property type="match status" value="1"/>
</dbReference>
<proteinExistence type="inferred from homology"/>
<dbReference type="InterPro" id="IPR006259">
    <property type="entry name" value="Adenyl_kin_sub"/>
</dbReference>
<evidence type="ECO:0000256" key="6">
    <source>
        <dbReference type="RuleBase" id="RU003330"/>
    </source>
</evidence>
<comment type="subunit">
    <text evidence="5 7">Monomer.</text>
</comment>
<evidence type="ECO:0000256" key="4">
    <source>
        <dbReference type="ARBA" id="ARBA00022777"/>
    </source>
</evidence>
<keyword evidence="2 5" id="KW-0545">Nucleotide biosynthesis</keyword>
<keyword evidence="1 5" id="KW-0808">Transferase</keyword>
<feature type="binding site" evidence="5">
    <location>
        <begin position="101"/>
        <end position="104"/>
    </location>
    <ligand>
        <name>AMP</name>
        <dbReference type="ChEBI" id="CHEBI:456215"/>
    </ligand>
</feature>
<protein>
    <recommendedName>
        <fullName evidence="5 7">Adenylate kinase</fullName>
        <shortName evidence="5">AK</shortName>
        <ecNumber evidence="5 7">2.7.4.3</ecNumber>
    </recommendedName>
    <alternativeName>
        <fullName evidence="5">ATP-AMP transphosphorylase</fullName>
    </alternativeName>
    <alternativeName>
        <fullName evidence="5">ATP:AMP phosphotransferase</fullName>
    </alternativeName>
    <alternativeName>
        <fullName evidence="5">Adenylate monophosphate kinase</fullName>
    </alternativeName>
</protein>
<evidence type="ECO:0000256" key="5">
    <source>
        <dbReference type="HAMAP-Rule" id="MF_00235"/>
    </source>
</evidence>
<dbReference type="InterPro" id="IPR033690">
    <property type="entry name" value="Adenylat_kinase_CS"/>
</dbReference>
<dbReference type="PANTHER" id="PTHR23359">
    <property type="entry name" value="NUCLEOTIDE KINASE"/>
    <property type="match status" value="1"/>
</dbReference>
<keyword evidence="10" id="KW-1185">Reference proteome</keyword>
<evidence type="ECO:0000259" key="8">
    <source>
        <dbReference type="Pfam" id="PF05191"/>
    </source>
</evidence>
<dbReference type="SUPFAM" id="SSF52540">
    <property type="entry name" value="P-loop containing nucleoside triphosphate hydrolases"/>
    <property type="match status" value="1"/>
</dbReference>
<gene>
    <name evidence="5" type="primary">adk</name>
    <name evidence="9" type="ORF">NEPTK9_001083</name>
</gene>
<evidence type="ECO:0000256" key="2">
    <source>
        <dbReference type="ARBA" id="ARBA00022727"/>
    </source>
</evidence>
<feature type="region of interest" description="NMP" evidence="5">
    <location>
        <begin position="46"/>
        <end position="75"/>
    </location>
</feature>
<dbReference type="Proteomes" id="UP001194714">
    <property type="component" value="Unassembled WGS sequence"/>
</dbReference>
<sequence>MIAAPILEAKNQAKATVVVILLGPPGAGKGTQAGILSKTLQVPHISTGDLLRANVKEGTSLGKKAKGYMDAGKLVPDDLILDMLFDRVSAPDCEKGYILDGFPRTLAQAEAYHKRLGSLAKTIAINLELSDDTIVERLENRLVCSGCSAPYHLITSPPKKEGSCNHCESPLIKRSDDQEEVIRKRLTVYHNQTAPLITYYSKEKSLKGVSCNRSIDAILQEILDYLREVYQEIKGS</sequence>
<dbReference type="Pfam" id="PF05191">
    <property type="entry name" value="ADK_lid"/>
    <property type="match status" value="1"/>
</dbReference>
<comment type="similarity">
    <text evidence="5 6">Belongs to the adenylate kinase family.</text>
</comment>
<keyword evidence="5" id="KW-0479">Metal-binding</keyword>
<accession>A0ABS0AZL8</accession>
<feature type="region of interest" description="LID" evidence="5">
    <location>
        <begin position="140"/>
        <end position="177"/>
    </location>
</feature>
<keyword evidence="5" id="KW-0862">Zinc</keyword>
<dbReference type="PRINTS" id="PR00094">
    <property type="entry name" value="ADENYLTKNASE"/>
</dbReference>
<feature type="binding site" evidence="5">
    <location>
        <position position="141"/>
    </location>
    <ligand>
        <name>ATP</name>
        <dbReference type="ChEBI" id="CHEBI:30616"/>
    </ligand>
</feature>
<evidence type="ECO:0000313" key="10">
    <source>
        <dbReference type="Proteomes" id="UP001194714"/>
    </source>
</evidence>
<comment type="catalytic activity">
    <reaction evidence="5 7">
        <text>AMP + ATP = 2 ADP</text>
        <dbReference type="Rhea" id="RHEA:12973"/>
        <dbReference type="ChEBI" id="CHEBI:30616"/>
        <dbReference type="ChEBI" id="CHEBI:456215"/>
        <dbReference type="ChEBI" id="CHEBI:456216"/>
        <dbReference type="EC" id="2.7.4.3"/>
    </reaction>
</comment>
<feature type="binding site" evidence="5">
    <location>
        <position position="47"/>
    </location>
    <ligand>
        <name>AMP</name>
        <dbReference type="ChEBI" id="CHEBI:456215"/>
    </ligand>
</feature>
<comment type="subcellular location">
    <subcellularLocation>
        <location evidence="5 7">Cytoplasm</location>
    </subcellularLocation>
</comment>
<feature type="binding site" evidence="5">
    <location>
        <begin position="73"/>
        <end position="75"/>
    </location>
    <ligand>
        <name>AMP</name>
        <dbReference type="ChEBI" id="CHEBI:456215"/>
    </ligand>
</feature>
<dbReference type="NCBIfam" id="TIGR01351">
    <property type="entry name" value="adk"/>
    <property type="match status" value="1"/>
</dbReference>
<comment type="caution">
    <text evidence="9">The sequence shown here is derived from an EMBL/GenBank/DDBJ whole genome shotgun (WGS) entry which is preliminary data.</text>
</comment>
<dbReference type="GO" id="GO:0004017">
    <property type="term" value="F:AMP kinase activity"/>
    <property type="evidence" value="ECO:0007669"/>
    <property type="project" value="UniProtKB-EC"/>
</dbReference>